<reference evidence="1" key="2">
    <citation type="journal article" date="2015" name="Data Brief">
        <title>Shoot transcriptome of the giant reed, Arundo donax.</title>
        <authorList>
            <person name="Barrero R.A."/>
            <person name="Guerrero F.D."/>
            <person name="Moolhuijzen P."/>
            <person name="Goolsby J.A."/>
            <person name="Tidwell J."/>
            <person name="Bellgard S.E."/>
            <person name="Bellgard M.I."/>
        </authorList>
    </citation>
    <scope>NUCLEOTIDE SEQUENCE</scope>
    <source>
        <tissue evidence="1">Shoot tissue taken approximately 20 cm above the soil surface</tissue>
    </source>
</reference>
<accession>A0A0A9CW42</accession>
<proteinExistence type="predicted"/>
<name>A0A0A9CW42_ARUDO</name>
<protein>
    <submittedName>
        <fullName evidence="1">Uncharacterized protein</fullName>
    </submittedName>
</protein>
<reference evidence="1" key="1">
    <citation type="submission" date="2014-09" db="EMBL/GenBank/DDBJ databases">
        <authorList>
            <person name="Magalhaes I.L.F."/>
            <person name="Oliveira U."/>
            <person name="Santos F.R."/>
            <person name="Vidigal T.H.D.A."/>
            <person name="Brescovit A.D."/>
            <person name="Santos A.J."/>
        </authorList>
    </citation>
    <scope>NUCLEOTIDE SEQUENCE</scope>
    <source>
        <tissue evidence="1">Shoot tissue taken approximately 20 cm above the soil surface</tissue>
    </source>
</reference>
<dbReference type="AlphaFoldDB" id="A0A0A9CW42"/>
<sequence length="115" mass="12937">MDKLPEMTGTSRTQRRKPKILSRILDEEASTMLLPGNTYLLTSNSTSLSILTLSNTSLCLFCKANVRKSIKHFRCSRQPSLIQLLISSNKQVYNNGSSFRSTSSHNLWINPVMTS</sequence>
<evidence type="ECO:0000313" key="1">
    <source>
        <dbReference type="EMBL" id="JAD78623.1"/>
    </source>
</evidence>
<organism evidence="1">
    <name type="scientific">Arundo donax</name>
    <name type="common">Giant reed</name>
    <name type="synonym">Donax arundinaceus</name>
    <dbReference type="NCBI Taxonomy" id="35708"/>
    <lineage>
        <taxon>Eukaryota</taxon>
        <taxon>Viridiplantae</taxon>
        <taxon>Streptophyta</taxon>
        <taxon>Embryophyta</taxon>
        <taxon>Tracheophyta</taxon>
        <taxon>Spermatophyta</taxon>
        <taxon>Magnoliopsida</taxon>
        <taxon>Liliopsida</taxon>
        <taxon>Poales</taxon>
        <taxon>Poaceae</taxon>
        <taxon>PACMAD clade</taxon>
        <taxon>Arundinoideae</taxon>
        <taxon>Arundineae</taxon>
        <taxon>Arundo</taxon>
    </lineage>
</organism>
<dbReference type="EMBL" id="GBRH01219272">
    <property type="protein sequence ID" value="JAD78623.1"/>
    <property type="molecule type" value="Transcribed_RNA"/>
</dbReference>